<evidence type="ECO:0000313" key="2">
    <source>
        <dbReference type="Proteomes" id="UP001497700"/>
    </source>
</evidence>
<sequence>MAGVIAKFVSKKILKETAGNQFGIDDPYFEAVPATRLDGTPTGKVKKIRKALPPGLSEHDAQVLTKVKRRAYRLDMSFGSFMGLKFGWGSIIGLVPFAGDVVDAMLAAMVVRTAKQVEGGLPVQVWAWMYVLVIIDLIAGLVPFVGDIADAVILANTRNAVALENYLRKKGKKNLRASKLPVPDLDPSDPNEFDRFNSESHEHASSRAAAAAPTRQAETSAGQPQAAHLPQESGVAPEKSRRSQPSQPAQARVHDDRRGGSGRGLFGFGSKRSRPADVEQGGVN</sequence>
<reference evidence="1 2" key="1">
    <citation type="journal article" date="2022" name="New Phytol.">
        <title>Ecological generalism drives hyperdiversity of secondary metabolite gene clusters in xylarialean endophytes.</title>
        <authorList>
            <person name="Franco M.E.E."/>
            <person name="Wisecaver J.H."/>
            <person name="Arnold A.E."/>
            <person name="Ju Y.M."/>
            <person name="Slot J.C."/>
            <person name="Ahrendt S."/>
            <person name="Moore L.P."/>
            <person name="Eastman K.E."/>
            <person name="Scott K."/>
            <person name="Konkel Z."/>
            <person name="Mondo S.J."/>
            <person name="Kuo A."/>
            <person name="Hayes R.D."/>
            <person name="Haridas S."/>
            <person name="Andreopoulos B."/>
            <person name="Riley R."/>
            <person name="LaButti K."/>
            <person name="Pangilinan J."/>
            <person name="Lipzen A."/>
            <person name="Amirebrahimi M."/>
            <person name="Yan J."/>
            <person name="Adam C."/>
            <person name="Keymanesh K."/>
            <person name="Ng V."/>
            <person name="Louie K."/>
            <person name="Northen T."/>
            <person name="Drula E."/>
            <person name="Henrissat B."/>
            <person name="Hsieh H.M."/>
            <person name="Youens-Clark K."/>
            <person name="Lutzoni F."/>
            <person name="Miadlikowska J."/>
            <person name="Eastwood D.C."/>
            <person name="Hamelin R.C."/>
            <person name="Grigoriev I.V."/>
            <person name="U'Ren J.M."/>
        </authorList>
    </citation>
    <scope>NUCLEOTIDE SEQUENCE [LARGE SCALE GENOMIC DNA]</scope>
    <source>
        <strain evidence="1 2">CBS 119005</strain>
    </source>
</reference>
<dbReference type="Proteomes" id="UP001497700">
    <property type="component" value="Unassembled WGS sequence"/>
</dbReference>
<protein>
    <submittedName>
        <fullName evidence="1">Uncharacterized protein</fullName>
    </submittedName>
</protein>
<keyword evidence="2" id="KW-1185">Reference proteome</keyword>
<comment type="caution">
    <text evidence="1">The sequence shown here is derived from an EMBL/GenBank/DDBJ whole genome shotgun (WGS) entry which is preliminary data.</text>
</comment>
<organism evidence="1 2">
    <name type="scientific">Hypoxylon rubiginosum</name>
    <dbReference type="NCBI Taxonomy" id="110542"/>
    <lineage>
        <taxon>Eukaryota</taxon>
        <taxon>Fungi</taxon>
        <taxon>Dikarya</taxon>
        <taxon>Ascomycota</taxon>
        <taxon>Pezizomycotina</taxon>
        <taxon>Sordariomycetes</taxon>
        <taxon>Xylariomycetidae</taxon>
        <taxon>Xylariales</taxon>
        <taxon>Hypoxylaceae</taxon>
        <taxon>Hypoxylon</taxon>
    </lineage>
</organism>
<evidence type="ECO:0000313" key="1">
    <source>
        <dbReference type="EMBL" id="KAI4869461.1"/>
    </source>
</evidence>
<dbReference type="EMBL" id="MU393430">
    <property type="protein sequence ID" value="KAI4869461.1"/>
    <property type="molecule type" value="Genomic_DNA"/>
</dbReference>
<accession>A0ACB9ZD13</accession>
<gene>
    <name evidence="1" type="ORF">F4820DRAFT_444059</name>
</gene>
<proteinExistence type="predicted"/>
<name>A0ACB9ZD13_9PEZI</name>